<feature type="region of interest" description="Disordered" evidence="1">
    <location>
        <begin position="124"/>
        <end position="149"/>
    </location>
</feature>
<dbReference type="EMBL" id="KQ982174">
    <property type="protein sequence ID" value="KYQ59315.1"/>
    <property type="molecule type" value="Genomic_DNA"/>
</dbReference>
<evidence type="ECO:0000313" key="2">
    <source>
        <dbReference type="EMBL" id="KYQ59315.1"/>
    </source>
</evidence>
<evidence type="ECO:0000256" key="1">
    <source>
        <dbReference type="SAM" id="MobiDB-lite"/>
    </source>
</evidence>
<keyword evidence="3" id="KW-1185">Reference proteome</keyword>
<accession>A0A151XG68</accession>
<feature type="region of interest" description="Disordered" evidence="1">
    <location>
        <begin position="51"/>
        <end position="102"/>
    </location>
</feature>
<feature type="compositionally biased region" description="Acidic residues" evidence="1">
    <location>
        <begin position="1"/>
        <end position="14"/>
    </location>
</feature>
<dbReference type="AlphaFoldDB" id="A0A151XG68"/>
<feature type="non-terminal residue" evidence="2">
    <location>
        <position position="1"/>
    </location>
</feature>
<evidence type="ECO:0000313" key="3">
    <source>
        <dbReference type="Proteomes" id="UP000075809"/>
    </source>
</evidence>
<sequence length="149" mass="16200">EDVTGYSLDPEEVSLSDATSPAAVRDGTDGLGDDARTCEYRSLALQQVSHGTSCRASHCKGGNHGDDEDGDDEEKERERMRGVLRARGKRSGDENTPSGVRIARTRAHHAIWVTRRAGATRDLFDSGSREYGSPTTWVVDDDPGARVLQ</sequence>
<dbReference type="Proteomes" id="UP000075809">
    <property type="component" value="Unassembled WGS sequence"/>
</dbReference>
<organism evidence="2 3">
    <name type="scientific">Mycetomoellerius zeteki</name>
    <dbReference type="NCBI Taxonomy" id="64791"/>
    <lineage>
        <taxon>Eukaryota</taxon>
        <taxon>Metazoa</taxon>
        <taxon>Ecdysozoa</taxon>
        <taxon>Arthropoda</taxon>
        <taxon>Hexapoda</taxon>
        <taxon>Insecta</taxon>
        <taxon>Pterygota</taxon>
        <taxon>Neoptera</taxon>
        <taxon>Endopterygota</taxon>
        <taxon>Hymenoptera</taxon>
        <taxon>Apocrita</taxon>
        <taxon>Aculeata</taxon>
        <taxon>Formicoidea</taxon>
        <taxon>Formicidae</taxon>
        <taxon>Myrmicinae</taxon>
        <taxon>Mycetomoellerius</taxon>
    </lineage>
</organism>
<proteinExistence type="predicted"/>
<reference evidence="2 3" key="1">
    <citation type="submission" date="2015-09" db="EMBL/GenBank/DDBJ databases">
        <title>Trachymyrmex zeteki WGS genome.</title>
        <authorList>
            <person name="Nygaard S."/>
            <person name="Hu H."/>
            <person name="Boomsma J."/>
            <person name="Zhang G."/>
        </authorList>
    </citation>
    <scope>NUCLEOTIDE SEQUENCE [LARGE SCALE GENOMIC DNA]</scope>
    <source>
        <strain evidence="2">Tzet28-1</strain>
        <tissue evidence="2">Whole body</tissue>
    </source>
</reference>
<gene>
    <name evidence="2" type="ORF">ALC60_01625</name>
</gene>
<feature type="region of interest" description="Disordered" evidence="1">
    <location>
        <begin position="1"/>
        <end position="33"/>
    </location>
</feature>
<protein>
    <submittedName>
        <fullName evidence="2">Uncharacterized protein</fullName>
    </submittedName>
</protein>
<name>A0A151XG68_9HYME</name>
<feature type="compositionally biased region" description="Acidic residues" evidence="1">
    <location>
        <begin position="66"/>
        <end position="75"/>
    </location>
</feature>